<dbReference type="AlphaFoldDB" id="A0A1I8BKB3"/>
<accession>A0A1I8BKB3</accession>
<dbReference type="Proteomes" id="UP000095281">
    <property type="component" value="Unplaced"/>
</dbReference>
<proteinExistence type="predicted"/>
<evidence type="ECO:0000313" key="2">
    <source>
        <dbReference type="WBParaSite" id="MhA1_Contig2866.frz3.gene1"/>
    </source>
</evidence>
<sequence length="89" mass="10150">MSGACMVVQWWLMWFKQQKQMDGQMFSWRVVPQQLLVFSIQVSIGQNLRRSPGVAADYRRTNRLAESIEEKAALETASSVGASLQDDQK</sequence>
<organism evidence="1 2">
    <name type="scientific">Meloidogyne hapla</name>
    <name type="common">Root-knot nematode worm</name>
    <dbReference type="NCBI Taxonomy" id="6305"/>
    <lineage>
        <taxon>Eukaryota</taxon>
        <taxon>Metazoa</taxon>
        <taxon>Ecdysozoa</taxon>
        <taxon>Nematoda</taxon>
        <taxon>Chromadorea</taxon>
        <taxon>Rhabditida</taxon>
        <taxon>Tylenchina</taxon>
        <taxon>Tylenchomorpha</taxon>
        <taxon>Tylenchoidea</taxon>
        <taxon>Meloidogynidae</taxon>
        <taxon>Meloidogyninae</taxon>
        <taxon>Meloidogyne</taxon>
    </lineage>
</organism>
<keyword evidence="1" id="KW-1185">Reference proteome</keyword>
<name>A0A1I8BKB3_MELHA</name>
<protein>
    <submittedName>
        <fullName evidence="2">Secreted protein</fullName>
    </submittedName>
</protein>
<reference evidence="2" key="1">
    <citation type="submission" date="2016-11" db="UniProtKB">
        <authorList>
            <consortium name="WormBaseParasite"/>
        </authorList>
    </citation>
    <scope>IDENTIFICATION</scope>
</reference>
<evidence type="ECO:0000313" key="1">
    <source>
        <dbReference type="Proteomes" id="UP000095281"/>
    </source>
</evidence>
<dbReference type="WBParaSite" id="MhA1_Contig2866.frz3.gene1">
    <property type="protein sequence ID" value="MhA1_Contig2866.frz3.gene1"/>
    <property type="gene ID" value="MhA1_Contig2866.frz3.gene1"/>
</dbReference>